<dbReference type="VEuPathDB" id="TriTrypDB:LPAL13_080005100"/>
<gene>
    <name evidence="1" type="ORF">LPMP_080020</name>
</gene>
<dbReference type="AlphaFoldDB" id="A0A088RIK6"/>
<name>A0A088RIK6_LEIPA</name>
<dbReference type="GeneID" id="22572464"/>
<dbReference type="Proteomes" id="UP000063063">
    <property type="component" value="Chromosome 8"/>
</dbReference>
<evidence type="ECO:0000313" key="1">
    <source>
        <dbReference type="EMBL" id="AIN95812.1"/>
    </source>
</evidence>
<dbReference type="eggNOG" id="ENOG502S9VP">
    <property type="taxonomic scope" value="Eukaryota"/>
</dbReference>
<protein>
    <submittedName>
        <fullName evidence="1">Uncharacterized protein</fullName>
    </submittedName>
</protein>
<organism evidence="1 2">
    <name type="scientific">Leishmania panamensis</name>
    <dbReference type="NCBI Taxonomy" id="5679"/>
    <lineage>
        <taxon>Eukaryota</taxon>
        <taxon>Discoba</taxon>
        <taxon>Euglenozoa</taxon>
        <taxon>Kinetoplastea</taxon>
        <taxon>Metakinetoplastina</taxon>
        <taxon>Trypanosomatida</taxon>
        <taxon>Trypanosomatidae</taxon>
        <taxon>Leishmaniinae</taxon>
        <taxon>Leishmania</taxon>
        <taxon>Leishmania guyanensis species complex</taxon>
    </lineage>
</organism>
<dbReference type="RefSeq" id="XP_010704134.1">
    <property type="nucleotide sequence ID" value="XM_010705832.1"/>
</dbReference>
<sequence>MSEFVGDVVGADASLPGPLLNAPRKRYREENYAIDANLRRAPQHVRVQVACENTTCFVSLRGHVLDAQGRFNSVEFPGLAFFYNPVVACVASGTITLHFDSSNTVTERILHEHWRPPCPIHGPFRCACYTMHKVADEVAQLLREIFCQDAPFDVSIDCLRSYPHIRIDSQTRTWSLSLVGLPLPPKAFGPFPLGTVTSPQSIKNHWFLYREKSRVVDSACVMCGSGSVMECARCLCLLCTSCGEHCGACGRYICRGCSSAGESGMIICYNCPL</sequence>
<dbReference type="VEuPathDB" id="TriTrypDB:LPMP_080020"/>
<evidence type="ECO:0000313" key="2">
    <source>
        <dbReference type="Proteomes" id="UP000063063"/>
    </source>
</evidence>
<proteinExistence type="predicted"/>
<keyword evidence="2" id="KW-1185">Reference proteome</keyword>
<reference evidence="1 2" key="1">
    <citation type="journal article" date="2015" name="Sci. Rep.">
        <title>The genome of Leishmania panamensis: insights into genomics of the L. (Viannia) subgenus.</title>
        <authorList>
            <person name="Llanes A."/>
            <person name="Restrepo C.M."/>
            <person name="Vecchio G.D."/>
            <person name="Anguizola F.J."/>
            <person name="Lleonart R."/>
        </authorList>
    </citation>
    <scope>NUCLEOTIDE SEQUENCE [LARGE SCALE GENOMIC DNA]</scope>
    <source>
        <strain evidence="1 2">MHOM/PA/94/PSC-1</strain>
    </source>
</reference>
<dbReference type="OrthoDB" id="270273at2759"/>
<dbReference type="KEGG" id="lpan:LPMP_080020"/>
<accession>A0A088RIK6</accession>
<dbReference type="EMBL" id="CP009377">
    <property type="protein sequence ID" value="AIN95812.1"/>
    <property type="molecule type" value="Genomic_DNA"/>
</dbReference>